<dbReference type="InterPro" id="IPR001138">
    <property type="entry name" value="Zn2Cys6_DnaBD"/>
</dbReference>
<accession>A0ABR3SJS2</accession>
<gene>
    <name evidence="3" type="ORF">SLS56_008528</name>
</gene>
<sequence>MAFPPVIMSRAYRISRAPAAAGEAPYDAFAKLVFEPPLESDELFDALRESYPSLKTHTERKKQAVLDFLMEERQAIEQEITAFVQQTGTPAPPTDVSTYSARPSPSFSAASSVNLRKLSASNSSSSSSTRSGGSSPETMSLKDMTSVWTAVGHGKPKIHTRRSMTTKEKEEYRRRRQMKACKECRSRKRKCIHDPSEASSAASPHTTDAKVKKRTSAAASHPHPPQSFPSSEFDTSSFLADSAFTSSTDSPMDFLDFSPATGTDGSFDDFLLLPNDDFASIDFATDPLFHSEPDIDEHDAGFTEEPYYLTLF</sequence>
<dbReference type="EMBL" id="JAJVDC020000128">
    <property type="protein sequence ID" value="KAL1622920.1"/>
    <property type="molecule type" value="Genomic_DNA"/>
</dbReference>
<feature type="compositionally biased region" description="Polar residues" evidence="2">
    <location>
        <begin position="84"/>
        <end position="99"/>
    </location>
</feature>
<feature type="compositionally biased region" description="Basic residues" evidence="2">
    <location>
        <begin position="154"/>
        <end position="164"/>
    </location>
</feature>
<name>A0ABR3SJS2_9PEZI</name>
<feature type="region of interest" description="Disordered" evidence="2">
    <location>
        <begin position="119"/>
        <end position="234"/>
    </location>
</feature>
<feature type="region of interest" description="Disordered" evidence="2">
    <location>
        <begin position="84"/>
        <end position="106"/>
    </location>
</feature>
<organism evidence="3 4">
    <name type="scientific">Neofusicoccum ribis</name>
    <dbReference type="NCBI Taxonomy" id="45134"/>
    <lineage>
        <taxon>Eukaryota</taxon>
        <taxon>Fungi</taxon>
        <taxon>Dikarya</taxon>
        <taxon>Ascomycota</taxon>
        <taxon>Pezizomycotina</taxon>
        <taxon>Dothideomycetes</taxon>
        <taxon>Dothideomycetes incertae sedis</taxon>
        <taxon>Botryosphaeriales</taxon>
        <taxon>Botryosphaeriaceae</taxon>
        <taxon>Neofusicoccum</taxon>
    </lineage>
</organism>
<comment type="caution">
    <text evidence="3">The sequence shown here is derived from an EMBL/GenBank/DDBJ whole genome shotgun (WGS) entry which is preliminary data.</text>
</comment>
<dbReference type="Proteomes" id="UP001521116">
    <property type="component" value="Unassembled WGS sequence"/>
</dbReference>
<reference evidence="3 4" key="1">
    <citation type="submission" date="2024-02" db="EMBL/GenBank/DDBJ databases">
        <title>De novo assembly and annotation of 12 fungi associated with fruit tree decline syndrome in Ontario, Canada.</title>
        <authorList>
            <person name="Sulman M."/>
            <person name="Ellouze W."/>
            <person name="Ilyukhin E."/>
        </authorList>
    </citation>
    <scope>NUCLEOTIDE SEQUENCE [LARGE SCALE GENOMIC DNA]</scope>
    <source>
        <strain evidence="3 4">M1-105</strain>
    </source>
</reference>
<evidence type="ECO:0000313" key="3">
    <source>
        <dbReference type="EMBL" id="KAL1622920.1"/>
    </source>
</evidence>
<evidence type="ECO:0000256" key="1">
    <source>
        <dbReference type="ARBA" id="ARBA00023242"/>
    </source>
</evidence>
<evidence type="ECO:0008006" key="5">
    <source>
        <dbReference type="Google" id="ProtNLM"/>
    </source>
</evidence>
<feature type="compositionally biased region" description="Basic residues" evidence="2">
    <location>
        <begin position="174"/>
        <end position="191"/>
    </location>
</feature>
<proteinExistence type="predicted"/>
<keyword evidence="4" id="KW-1185">Reference proteome</keyword>
<keyword evidence="1" id="KW-0539">Nucleus</keyword>
<feature type="compositionally biased region" description="Low complexity" evidence="2">
    <location>
        <begin position="119"/>
        <end position="135"/>
    </location>
</feature>
<evidence type="ECO:0000256" key="2">
    <source>
        <dbReference type="SAM" id="MobiDB-lite"/>
    </source>
</evidence>
<feature type="compositionally biased region" description="Polar residues" evidence="2">
    <location>
        <begin position="197"/>
        <end position="206"/>
    </location>
</feature>
<protein>
    <recommendedName>
        <fullName evidence="5">Mating type protein</fullName>
    </recommendedName>
</protein>
<dbReference type="CDD" id="cd00067">
    <property type="entry name" value="GAL4"/>
    <property type="match status" value="1"/>
</dbReference>
<evidence type="ECO:0000313" key="4">
    <source>
        <dbReference type="Proteomes" id="UP001521116"/>
    </source>
</evidence>